<name>A0A7J7NY60_9MAGN</name>
<gene>
    <name evidence="1" type="ORF">GIB67_011771</name>
</gene>
<reference evidence="1 2" key="1">
    <citation type="journal article" date="2020" name="IScience">
        <title>Genome Sequencing of the Endangered Kingdonia uniflora (Circaeasteraceae, Ranunculales) Reveals Potential Mechanisms of Evolutionary Specialization.</title>
        <authorList>
            <person name="Sun Y."/>
            <person name="Deng T."/>
            <person name="Zhang A."/>
            <person name="Moore M.J."/>
            <person name="Landis J.B."/>
            <person name="Lin N."/>
            <person name="Zhang H."/>
            <person name="Zhang X."/>
            <person name="Huang J."/>
            <person name="Zhang X."/>
            <person name="Sun H."/>
            <person name="Wang H."/>
        </authorList>
    </citation>
    <scope>NUCLEOTIDE SEQUENCE [LARGE SCALE GENOMIC DNA]</scope>
    <source>
        <strain evidence="1">TB1705</strain>
        <tissue evidence="1">Leaf</tissue>
    </source>
</reference>
<dbReference type="Proteomes" id="UP000541444">
    <property type="component" value="Unassembled WGS sequence"/>
</dbReference>
<feature type="non-terminal residue" evidence="1">
    <location>
        <position position="1"/>
    </location>
</feature>
<organism evidence="1 2">
    <name type="scientific">Kingdonia uniflora</name>
    <dbReference type="NCBI Taxonomy" id="39325"/>
    <lineage>
        <taxon>Eukaryota</taxon>
        <taxon>Viridiplantae</taxon>
        <taxon>Streptophyta</taxon>
        <taxon>Embryophyta</taxon>
        <taxon>Tracheophyta</taxon>
        <taxon>Spermatophyta</taxon>
        <taxon>Magnoliopsida</taxon>
        <taxon>Ranunculales</taxon>
        <taxon>Circaeasteraceae</taxon>
        <taxon>Kingdonia</taxon>
    </lineage>
</organism>
<keyword evidence="2" id="KW-1185">Reference proteome</keyword>
<accession>A0A7J7NY60</accession>
<comment type="caution">
    <text evidence="1">The sequence shown here is derived from an EMBL/GenBank/DDBJ whole genome shotgun (WGS) entry which is preliminary data.</text>
</comment>
<dbReference type="EMBL" id="JACGCM010000452">
    <property type="protein sequence ID" value="KAF6171874.1"/>
    <property type="molecule type" value="Genomic_DNA"/>
</dbReference>
<protein>
    <submittedName>
        <fullName evidence="1">Uncharacterized protein</fullName>
    </submittedName>
</protein>
<dbReference type="AlphaFoldDB" id="A0A7J7NY60"/>
<evidence type="ECO:0000313" key="2">
    <source>
        <dbReference type="Proteomes" id="UP000541444"/>
    </source>
</evidence>
<evidence type="ECO:0000313" key="1">
    <source>
        <dbReference type="EMBL" id="KAF6171874.1"/>
    </source>
</evidence>
<proteinExistence type="predicted"/>
<sequence length="70" mass="8478">DSRTYIVCIPISSFSSRRTYTKSIRWNSSGNLEVFRRIFRILRLYSRSLNSNVEERLKLKKHRNLRLELC</sequence>